<dbReference type="InterPro" id="IPR000111">
    <property type="entry name" value="Glyco_hydro_27/36_CS"/>
</dbReference>
<feature type="domain" description="Glycosyl hydrolase family 36 C-terminal" evidence="6">
    <location>
        <begin position="612"/>
        <end position="703"/>
    </location>
</feature>
<evidence type="ECO:0000259" key="6">
    <source>
        <dbReference type="Pfam" id="PF16874"/>
    </source>
</evidence>
<dbReference type="Gene3D" id="3.20.20.70">
    <property type="entry name" value="Aldolase class I"/>
    <property type="match status" value="1"/>
</dbReference>
<evidence type="ECO:0000256" key="3">
    <source>
        <dbReference type="ARBA" id="ARBA00022801"/>
    </source>
</evidence>
<dbReference type="InterPro" id="IPR013780">
    <property type="entry name" value="Glyco_hydro_b"/>
</dbReference>
<dbReference type="AlphaFoldDB" id="A0AAU8DQY8"/>
<feature type="domain" description="Glycosyl hydrolase family 36 N-terminal" evidence="7">
    <location>
        <begin position="28"/>
        <end position="257"/>
    </location>
</feature>
<dbReference type="Gene3D" id="2.60.40.1180">
    <property type="entry name" value="Golgi alpha-mannosidase II"/>
    <property type="match status" value="1"/>
</dbReference>
<dbReference type="InterPro" id="IPR031704">
    <property type="entry name" value="Glyco_hydro_36_N"/>
</dbReference>
<evidence type="ECO:0000256" key="2">
    <source>
        <dbReference type="ARBA" id="ARBA00012755"/>
    </source>
</evidence>
<dbReference type="EC" id="3.2.1.22" evidence="2"/>
<dbReference type="InterPro" id="IPR038417">
    <property type="entry name" value="Alpga-gal_N_sf"/>
</dbReference>
<dbReference type="RefSeq" id="WP_353649368.1">
    <property type="nucleotide sequence ID" value="NZ_CP159218.1"/>
</dbReference>
<dbReference type="PRINTS" id="PR00743">
    <property type="entry name" value="GLHYDRLASE36"/>
</dbReference>
<dbReference type="GO" id="GO:0016052">
    <property type="term" value="P:carbohydrate catabolic process"/>
    <property type="evidence" value="ECO:0007669"/>
    <property type="project" value="InterPro"/>
</dbReference>
<dbReference type="Pfam" id="PF16875">
    <property type="entry name" value="Glyco_hydro_36N"/>
    <property type="match status" value="1"/>
</dbReference>
<dbReference type="InterPro" id="IPR017853">
    <property type="entry name" value="GH"/>
</dbReference>
<evidence type="ECO:0000256" key="1">
    <source>
        <dbReference type="ARBA" id="ARBA00001255"/>
    </source>
</evidence>
<proteinExistence type="predicted"/>
<reference evidence="8" key="1">
    <citation type="submission" date="2024-05" db="EMBL/GenBank/DDBJ databases">
        <authorList>
            <person name="Cai S.Y."/>
            <person name="Jin L.M."/>
            <person name="Li H.R."/>
        </authorList>
    </citation>
    <scope>NUCLEOTIDE SEQUENCE</scope>
    <source>
        <strain evidence="8">A5-74</strain>
    </source>
</reference>
<gene>
    <name evidence="8" type="ORF">ABLG96_21655</name>
</gene>
<dbReference type="Pfam" id="PF16874">
    <property type="entry name" value="Glyco_hydro_36C"/>
    <property type="match status" value="1"/>
</dbReference>
<keyword evidence="4 8" id="KW-0326">Glycosidase</keyword>
<evidence type="ECO:0000313" key="8">
    <source>
        <dbReference type="EMBL" id="XCG63753.1"/>
    </source>
</evidence>
<organism evidence="8">
    <name type="scientific">Nakamurella sp. A5-74</name>
    <dbReference type="NCBI Taxonomy" id="3158264"/>
    <lineage>
        <taxon>Bacteria</taxon>
        <taxon>Bacillati</taxon>
        <taxon>Actinomycetota</taxon>
        <taxon>Actinomycetes</taxon>
        <taxon>Nakamurellales</taxon>
        <taxon>Nakamurellaceae</taxon>
        <taxon>Nakamurella</taxon>
    </lineage>
</organism>
<dbReference type="PROSITE" id="PS00512">
    <property type="entry name" value="ALPHA_GALACTOSIDASE"/>
    <property type="match status" value="1"/>
</dbReference>
<evidence type="ECO:0000256" key="5">
    <source>
        <dbReference type="SAM" id="MobiDB-lite"/>
    </source>
</evidence>
<dbReference type="Pfam" id="PF02065">
    <property type="entry name" value="Melibiase"/>
    <property type="match status" value="1"/>
</dbReference>
<dbReference type="EMBL" id="CP159218">
    <property type="protein sequence ID" value="XCG63753.1"/>
    <property type="molecule type" value="Genomic_DNA"/>
</dbReference>
<evidence type="ECO:0000259" key="7">
    <source>
        <dbReference type="Pfam" id="PF16875"/>
    </source>
</evidence>
<comment type="catalytic activity">
    <reaction evidence="1">
        <text>Hydrolysis of terminal, non-reducing alpha-D-galactose residues in alpha-D-galactosides, including galactose oligosaccharides, galactomannans and galactolipids.</text>
        <dbReference type="EC" id="3.2.1.22"/>
    </reaction>
</comment>
<sequence length="710" mass="77572">MPTDQPELLHLRADGVSVLLRLPTDRQAEILWWGTDLGPLGDAELSSVATASVGSVPNNSLDRPYRRGLLPERSQGYRGRPGLVGHRSGDAFAPLLRTAQLTADANTVVLTAVDERSGLQVVSTLQLDANGVLHLHHTLTNTGDTAFEVGELALIVPIPADATEIADFTGRWTAERMPQRLPLREGAWLRQNRRGRTGADAATLTMVGTESFRFRSGEVWAVHLGWSGDQSVWAESHPDGTRVLGAAELLEAGEIVLAPGEEYTTPELFAVHSAAGSDGIADRLHAMLRARAHHPTTPRPVVLNTWEAVYFDHDLARLQHLAEVAADLGVERFVLDDGWFGGRRNDLSSLGDWQVSTEAWPDGLGPIARHVQDLGMQFGLWFEPEMINEDSELYRAHPDWVLADPDRLPDTSRHQQVLDVARPEVSAYLFSCIDSLVKEYRIAFLKWDHNRDLVAARHHGRAGVHAQTTAVYGLIDHLKDANPGLEIESCSSGGSRVDLGILQRTDRVWASDCNDAVQRMQIQRGTAQLIPLELIGAHVGPPTAHTSHRTHDLSMRVAAALFGHFGIEWDIASATDADRAGLREAITLYRRLRPLLHSGSLVNVDHPDPAAMAVGVVSKDRRSAVFTYHQIAMGIREAPAPLVFPGLDPGLHYRISRLEVAGAAATVGRQPPPWWTADETVLPATVLGTLGLPLPVLHPEQAVLLELTAL</sequence>
<dbReference type="GO" id="GO:0004557">
    <property type="term" value="F:alpha-galactosidase activity"/>
    <property type="evidence" value="ECO:0007669"/>
    <property type="project" value="UniProtKB-EC"/>
</dbReference>
<dbReference type="PANTHER" id="PTHR43053:SF3">
    <property type="entry name" value="ALPHA-GALACTOSIDASE C-RELATED"/>
    <property type="match status" value="1"/>
</dbReference>
<feature type="region of interest" description="Disordered" evidence="5">
    <location>
        <begin position="63"/>
        <end position="83"/>
    </location>
</feature>
<dbReference type="SUPFAM" id="SSF51445">
    <property type="entry name" value="(Trans)glycosidases"/>
    <property type="match status" value="1"/>
</dbReference>
<dbReference type="FunFam" id="3.20.20.70:FF:000118">
    <property type="entry name" value="Alpha-galactosidase"/>
    <property type="match status" value="1"/>
</dbReference>
<keyword evidence="3 8" id="KW-0378">Hydrolase</keyword>
<dbReference type="InterPro" id="IPR002252">
    <property type="entry name" value="Glyco_hydro_36"/>
</dbReference>
<dbReference type="Gene3D" id="2.70.98.60">
    <property type="entry name" value="alpha-galactosidase from lactobacil brevis"/>
    <property type="match status" value="1"/>
</dbReference>
<evidence type="ECO:0000256" key="4">
    <source>
        <dbReference type="ARBA" id="ARBA00023295"/>
    </source>
</evidence>
<protein>
    <recommendedName>
        <fullName evidence="2">alpha-galactosidase</fullName>
        <ecNumber evidence="2">3.2.1.22</ecNumber>
    </recommendedName>
</protein>
<dbReference type="PANTHER" id="PTHR43053">
    <property type="entry name" value="GLYCOSIDASE FAMILY 31"/>
    <property type="match status" value="1"/>
</dbReference>
<dbReference type="InterPro" id="IPR050985">
    <property type="entry name" value="Alpha-glycosidase_related"/>
</dbReference>
<dbReference type="InterPro" id="IPR013785">
    <property type="entry name" value="Aldolase_TIM"/>
</dbReference>
<dbReference type="CDD" id="cd14791">
    <property type="entry name" value="GH36"/>
    <property type="match status" value="1"/>
</dbReference>
<dbReference type="InterPro" id="IPR031705">
    <property type="entry name" value="Glyco_hydro_36_C"/>
</dbReference>
<accession>A0AAU8DQY8</accession>
<name>A0AAU8DQY8_9ACTN</name>